<dbReference type="AlphaFoldDB" id="A0A2W5PVF8"/>
<accession>A0A2W5PVF8</accession>
<protein>
    <recommendedName>
        <fullName evidence="3">DUF2290 domain-containing protein</fullName>
    </recommendedName>
</protein>
<dbReference type="Proteomes" id="UP000249135">
    <property type="component" value="Unassembled WGS sequence"/>
</dbReference>
<name>A0A2W5PVF8_VARPD</name>
<comment type="caution">
    <text evidence="1">The sequence shown here is derived from an EMBL/GenBank/DDBJ whole genome shotgun (WGS) entry which is preliminary data.</text>
</comment>
<evidence type="ECO:0008006" key="3">
    <source>
        <dbReference type="Google" id="ProtNLM"/>
    </source>
</evidence>
<dbReference type="Pfam" id="PF10053">
    <property type="entry name" value="DUF2290"/>
    <property type="match status" value="1"/>
</dbReference>
<dbReference type="EMBL" id="QFPP01000323">
    <property type="protein sequence ID" value="PZQ68379.1"/>
    <property type="molecule type" value="Genomic_DNA"/>
</dbReference>
<reference evidence="1 2" key="1">
    <citation type="submission" date="2017-08" db="EMBL/GenBank/DDBJ databases">
        <title>Infants hospitalized years apart are colonized by the same room-sourced microbial strains.</title>
        <authorList>
            <person name="Brooks B."/>
            <person name="Olm M.R."/>
            <person name="Firek B.A."/>
            <person name="Baker R."/>
            <person name="Thomas B.C."/>
            <person name="Morowitz M.J."/>
            <person name="Banfield J.F."/>
        </authorList>
    </citation>
    <scope>NUCLEOTIDE SEQUENCE [LARGE SCALE GENOMIC DNA]</scope>
    <source>
        <strain evidence="1">S2_005_003_R2_41</strain>
    </source>
</reference>
<evidence type="ECO:0000313" key="1">
    <source>
        <dbReference type="EMBL" id="PZQ68379.1"/>
    </source>
</evidence>
<dbReference type="InterPro" id="IPR018742">
    <property type="entry name" value="DUF2290"/>
</dbReference>
<gene>
    <name evidence="1" type="ORF">DI563_20500</name>
</gene>
<proteinExistence type="predicted"/>
<organism evidence="1 2">
    <name type="scientific">Variovorax paradoxus</name>
    <dbReference type="NCBI Taxonomy" id="34073"/>
    <lineage>
        <taxon>Bacteria</taxon>
        <taxon>Pseudomonadati</taxon>
        <taxon>Pseudomonadota</taxon>
        <taxon>Betaproteobacteria</taxon>
        <taxon>Burkholderiales</taxon>
        <taxon>Comamonadaceae</taxon>
        <taxon>Variovorax</taxon>
    </lineage>
</organism>
<sequence length="217" mass="26238">MRVSLFRKYFRYAGLIVEEEAPEHFRLTNEIVFELRQLNYVEQWRRSFIKRWFHVRLADQSLFVFDERENKQSYGYYACPLEIVSFQSFLLDQGLEHTQRNRAEYQEQYDLVIQTANLKESFTPIRYDRDDGSYRSCVHPSAHVHIGLNNEIRVATRRSMSPIAFILFIIRQHYPKNWERLLEHADELKLSHRIRADLELIGAENWMDADEHQLYFS</sequence>
<evidence type="ECO:0000313" key="2">
    <source>
        <dbReference type="Proteomes" id="UP000249135"/>
    </source>
</evidence>